<dbReference type="Proteomes" id="UP000187209">
    <property type="component" value="Unassembled WGS sequence"/>
</dbReference>
<dbReference type="OrthoDB" id="321623at2759"/>
<comment type="caution">
    <text evidence="2">The sequence shown here is derived from an EMBL/GenBank/DDBJ whole genome shotgun (WGS) entry which is preliminary data.</text>
</comment>
<dbReference type="AlphaFoldDB" id="A0A1R2BCR8"/>
<keyword evidence="3" id="KW-1185">Reference proteome</keyword>
<accession>A0A1R2BCR8</accession>
<sequence>MLFEKSWPTPVSVCEDTIEGETVQAKILIGTIDRLETEKESLMNTVSDLRQLLQRVAVQQEREAQRKRNHTKELENEVKRLKTALEVSQKHSGHLQAMSQFWQEFLE</sequence>
<dbReference type="EMBL" id="MPUH01000743">
    <property type="protein sequence ID" value="OMJ74559.1"/>
    <property type="molecule type" value="Genomic_DNA"/>
</dbReference>
<name>A0A1R2BCR8_9CILI</name>
<proteinExistence type="predicted"/>
<organism evidence="2 3">
    <name type="scientific">Stentor coeruleus</name>
    <dbReference type="NCBI Taxonomy" id="5963"/>
    <lineage>
        <taxon>Eukaryota</taxon>
        <taxon>Sar</taxon>
        <taxon>Alveolata</taxon>
        <taxon>Ciliophora</taxon>
        <taxon>Postciliodesmatophora</taxon>
        <taxon>Heterotrichea</taxon>
        <taxon>Heterotrichida</taxon>
        <taxon>Stentoridae</taxon>
        <taxon>Stentor</taxon>
    </lineage>
</organism>
<evidence type="ECO:0000313" key="2">
    <source>
        <dbReference type="EMBL" id="OMJ74559.1"/>
    </source>
</evidence>
<evidence type="ECO:0000313" key="3">
    <source>
        <dbReference type="Proteomes" id="UP000187209"/>
    </source>
</evidence>
<protein>
    <submittedName>
        <fullName evidence="2">Uncharacterized protein</fullName>
    </submittedName>
</protein>
<reference evidence="2 3" key="1">
    <citation type="submission" date="2016-11" db="EMBL/GenBank/DDBJ databases">
        <title>The macronuclear genome of Stentor coeruleus: a giant cell with tiny introns.</title>
        <authorList>
            <person name="Slabodnick M."/>
            <person name="Ruby J.G."/>
            <person name="Reiff S.B."/>
            <person name="Swart E.C."/>
            <person name="Gosai S."/>
            <person name="Prabakaran S."/>
            <person name="Witkowska E."/>
            <person name="Larue G.E."/>
            <person name="Fisher S."/>
            <person name="Freeman R.M."/>
            <person name="Gunawardena J."/>
            <person name="Chu W."/>
            <person name="Stover N.A."/>
            <person name="Gregory B.D."/>
            <person name="Nowacki M."/>
            <person name="Derisi J."/>
            <person name="Roy S.W."/>
            <person name="Marshall W.F."/>
            <person name="Sood P."/>
        </authorList>
    </citation>
    <scope>NUCLEOTIDE SEQUENCE [LARGE SCALE GENOMIC DNA]</scope>
    <source>
        <strain evidence="2">WM001</strain>
    </source>
</reference>
<gene>
    <name evidence="2" type="ORF">SteCoe_26490</name>
</gene>
<feature type="coiled-coil region" evidence="1">
    <location>
        <begin position="25"/>
        <end position="91"/>
    </location>
</feature>
<evidence type="ECO:0000256" key="1">
    <source>
        <dbReference type="SAM" id="Coils"/>
    </source>
</evidence>
<keyword evidence="1" id="KW-0175">Coiled coil</keyword>